<organism evidence="1 2">
    <name type="scientific">Nyssa sinensis</name>
    <dbReference type="NCBI Taxonomy" id="561372"/>
    <lineage>
        <taxon>Eukaryota</taxon>
        <taxon>Viridiplantae</taxon>
        <taxon>Streptophyta</taxon>
        <taxon>Embryophyta</taxon>
        <taxon>Tracheophyta</taxon>
        <taxon>Spermatophyta</taxon>
        <taxon>Magnoliopsida</taxon>
        <taxon>eudicotyledons</taxon>
        <taxon>Gunneridae</taxon>
        <taxon>Pentapetalae</taxon>
        <taxon>asterids</taxon>
        <taxon>Cornales</taxon>
        <taxon>Nyssaceae</taxon>
        <taxon>Nyssa</taxon>
    </lineage>
</organism>
<gene>
    <name evidence="1" type="ORF">F0562_020102</name>
</gene>
<protein>
    <submittedName>
        <fullName evidence="1">Uncharacterized protein</fullName>
    </submittedName>
</protein>
<keyword evidence="2" id="KW-1185">Reference proteome</keyword>
<dbReference type="EMBL" id="CM018033">
    <property type="protein sequence ID" value="KAA8545318.1"/>
    <property type="molecule type" value="Genomic_DNA"/>
</dbReference>
<evidence type="ECO:0000313" key="2">
    <source>
        <dbReference type="Proteomes" id="UP000325577"/>
    </source>
</evidence>
<evidence type="ECO:0000313" key="1">
    <source>
        <dbReference type="EMBL" id="KAA8545318.1"/>
    </source>
</evidence>
<proteinExistence type="predicted"/>
<name>A0A5J5BR14_9ASTE</name>
<sequence length="98" mass="11493">MKKLCTMAIRGNSHLHRHHRGHPPASSWSFPQVWLRCGVLDLSGADLVWLHPWYHLCCLCHHQVVINQLFMIRWRCEAHNKKYCQFICAYGEDGVLTV</sequence>
<reference evidence="1 2" key="1">
    <citation type="submission" date="2019-09" db="EMBL/GenBank/DDBJ databases">
        <title>A chromosome-level genome assembly of the Chinese tupelo Nyssa sinensis.</title>
        <authorList>
            <person name="Yang X."/>
            <person name="Kang M."/>
            <person name="Yang Y."/>
            <person name="Xiong H."/>
            <person name="Wang M."/>
            <person name="Zhang Z."/>
            <person name="Wang Z."/>
            <person name="Wu H."/>
            <person name="Ma T."/>
            <person name="Liu J."/>
            <person name="Xi Z."/>
        </authorList>
    </citation>
    <scope>NUCLEOTIDE SEQUENCE [LARGE SCALE GENOMIC DNA]</scope>
    <source>
        <strain evidence="1">J267</strain>
        <tissue evidence="1">Leaf</tissue>
    </source>
</reference>
<accession>A0A5J5BR14</accession>
<dbReference type="AlphaFoldDB" id="A0A5J5BR14"/>
<dbReference type="Proteomes" id="UP000325577">
    <property type="component" value="Linkage Group LG10"/>
</dbReference>